<evidence type="ECO:0008006" key="4">
    <source>
        <dbReference type="Google" id="ProtNLM"/>
    </source>
</evidence>
<feature type="transmembrane region" description="Helical" evidence="1">
    <location>
        <begin position="423"/>
        <end position="443"/>
    </location>
</feature>
<dbReference type="Proteomes" id="UP000228781">
    <property type="component" value="Unassembled WGS sequence"/>
</dbReference>
<dbReference type="AlphaFoldDB" id="A0A2M8EJK5"/>
<dbReference type="EMBL" id="PFSK01000015">
    <property type="protein sequence ID" value="PJC22923.1"/>
    <property type="molecule type" value="Genomic_DNA"/>
</dbReference>
<feature type="transmembrane region" description="Helical" evidence="1">
    <location>
        <begin position="494"/>
        <end position="513"/>
    </location>
</feature>
<reference evidence="3" key="1">
    <citation type="submission" date="2017-09" db="EMBL/GenBank/DDBJ databases">
        <title>Depth-based differentiation of microbial function through sediment-hosted aquifers and enrichment of novel symbionts in the deep terrestrial subsurface.</title>
        <authorList>
            <person name="Probst A.J."/>
            <person name="Ladd B."/>
            <person name="Jarett J.K."/>
            <person name="Geller-Mcgrath D.E."/>
            <person name="Sieber C.M.K."/>
            <person name="Emerson J.B."/>
            <person name="Anantharaman K."/>
            <person name="Thomas B.C."/>
            <person name="Malmstrom R."/>
            <person name="Stieglmeier M."/>
            <person name="Klingl A."/>
            <person name="Woyke T."/>
            <person name="Ryan C.M."/>
            <person name="Banfield J.F."/>
        </authorList>
    </citation>
    <scope>NUCLEOTIDE SEQUENCE [LARGE SCALE GENOMIC DNA]</scope>
</reference>
<dbReference type="PANTHER" id="PTHR38454:SF1">
    <property type="entry name" value="INTEGRAL MEMBRANE PROTEIN"/>
    <property type="match status" value="1"/>
</dbReference>
<proteinExistence type="predicted"/>
<keyword evidence="1" id="KW-1133">Transmembrane helix</keyword>
<feature type="transmembrane region" description="Helical" evidence="1">
    <location>
        <begin position="213"/>
        <end position="230"/>
    </location>
</feature>
<name>A0A2M8EJK5_UNCKA</name>
<evidence type="ECO:0000313" key="2">
    <source>
        <dbReference type="EMBL" id="PJC22923.1"/>
    </source>
</evidence>
<accession>A0A2M8EJK5</accession>
<gene>
    <name evidence="2" type="ORF">CO059_01345</name>
</gene>
<organism evidence="2 3">
    <name type="scientific">candidate division WWE3 bacterium CG_4_9_14_0_2_um_filter_48_10</name>
    <dbReference type="NCBI Taxonomy" id="1975078"/>
    <lineage>
        <taxon>Bacteria</taxon>
        <taxon>Katanobacteria</taxon>
    </lineage>
</organism>
<feature type="transmembrane region" description="Helical" evidence="1">
    <location>
        <begin position="7"/>
        <end position="27"/>
    </location>
</feature>
<keyword evidence="1" id="KW-0472">Membrane</keyword>
<feature type="transmembrane region" description="Helical" evidence="1">
    <location>
        <begin position="768"/>
        <end position="790"/>
    </location>
</feature>
<keyword evidence="1" id="KW-0812">Transmembrane</keyword>
<evidence type="ECO:0000313" key="3">
    <source>
        <dbReference type="Proteomes" id="UP000228781"/>
    </source>
</evidence>
<feature type="transmembrane region" description="Helical" evidence="1">
    <location>
        <begin position="468"/>
        <end position="487"/>
    </location>
</feature>
<feature type="transmembrane region" description="Helical" evidence="1">
    <location>
        <begin position="114"/>
        <end position="138"/>
    </location>
</feature>
<feature type="transmembrane region" description="Helical" evidence="1">
    <location>
        <begin position="340"/>
        <end position="359"/>
    </location>
</feature>
<sequence>MAQNARAHIAAFLFLAAALVIYFFPAIKAGALSAFDYNYAYPPFETIEPREIGNPLLSDQAIGGDAQKYYIGRSLREGRVPFWNPYIGLGTPFLAGGQSAVLFPPNLLFAVLPFGPASIAVAVIKLLLAGTGMYFLVWALLKNHLAALFAGVAFTFCGFNIVWLGHPHTNVSIWLPWLLLFTWQFFETKRRLYLLPYALVVAIQFFGGHIETSLHILSLTALLAIVLTFAKKVWLSFFLFVAASILGFLLAAPQLFPFIEYLLNSWTLVYRSAQVRTRYIPLPWLVPSIFPNIFGNPTWHSYWVHQPGAFNYNETVTGFPGTLSLLLAPLALFSKKWRRWGLGIILLIAAIILGLLGVPPFFTFLSKVPPFSWTLNKRLLLITSFLLVVLAAMALDWLVDLRASDFRRLWEKGRNWVGIHRRALFLGATALAVLLAVVLLSLFPEIRALGIKVAGKLTLNFQKGPKQAFLEFGFVFAAFIILAALKLKNLIGSKLLLVFIVIIALLNGFLYSWNYNPPFAGELFATTPEIEYVQQNAGYDRALIFGRGSLATIYEIYDPHNSDSLVYYPVYQFMDLAGAKNRLRELEVTFENKRFLDFLNVRYFAFQKEKEEDLHFAFEKGKEVDLPGLEKAFEGSSVDIYRNNNALARTFTVEKVIKVGSANEALKLLGSENSDLKNTVTVEGADDIEFEGLSQGRVSIQSLEPERVSLEASCPGACFVVMTDTNYPGWKAKVDGEETKIYKTDVAFRGVYIPEEGTHTVEFDFVPYSFWIGAVTSVLALMALLGLAFVPIKA</sequence>
<feature type="transmembrane region" description="Helical" evidence="1">
    <location>
        <begin position="237"/>
        <end position="256"/>
    </location>
</feature>
<feature type="transmembrane region" description="Helical" evidence="1">
    <location>
        <begin position="145"/>
        <end position="165"/>
    </location>
</feature>
<protein>
    <recommendedName>
        <fullName evidence="4">Membrane protein 6-pyruvoyl-tetrahydropterin synthase-related domain-containing protein</fullName>
    </recommendedName>
</protein>
<dbReference type="InterPro" id="IPR018580">
    <property type="entry name" value="Uncharacterised_YfhO"/>
</dbReference>
<comment type="caution">
    <text evidence="2">The sequence shown here is derived from an EMBL/GenBank/DDBJ whole genome shotgun (WGS) entry which is preliminary data.</text>
</comment>
<dbReference type="PANTHER" id="PTHR38454">
    <property type="entry name" value="INTEGRAL MEMBRANE PROTEIN-RELATED"/>
    <property type="match status" value="1"/>
</dbReference>
<feature type="transmembrane region" description="Helical" evidence="1">
    <location>
        <begin position="379"/>
        <end position="399"/>
    </location>
</feature>
<evidence type="ECO:0000256" key="1">
    <source>
        <dbReference type="SAM" id="Phobius"/>
    </source>
</evidence>
<feature type="transmembrane region" description="Helical" evidence="1">
    <location>
        <begin position="316"/>
        <end position="333"/>
    </location>
</feature>